<keyword evidence="2 3" id="KW-0732">Signal</keyword>
<reference evidence="6 7" key="1">
    <citation type="submission" date="2020-07" db="EMBL/GenBank/DDBJ databases">
        <title>Sequencing the genomes of 1000 actinobacteria strains.</title>
        <authorList>
            <person name="Klenk H.-P."/>
        </authorList>
    </citation>
    <scope>NUCLEOTIDE SEQUENCE [LARGE SCALE GENOMIC DNA]</scope>
    <source>
        <strain evidence="6 7">DSM 24482</strain>
    </source>
</reference>
<evidence type="ECO:0000259" key="4">
    <source>
        <dbReference type="Pfam" id="PF13407"/>
    </source>
</evidence>
<evidence type="ECO:0000313" key="8">
    <source>
        <dbReference type="Proteomes" id="UP000618382"/>
    </source>
</evidence>
<feature type="chain" id="PRO_5031073710" evidence="3">
    <location>
        <begin position="26"/>
        <end position="384"/>
    </location>
</feature>
<dbReference type="RefSeq" id="WP_140460809.1">
    <property type="nucleotide sequence ID" value="NZ_BAABFI010000005.1"/>
</dbReference>
<dbReference type="PANTHER" id="PTHR30036">
    <property type="entry name" value="D-XYLOSE-BINDING PERIPLASMIC PROTEIN"/>
    <property type="match status" value="1"/>
</dbReference>
<dbReference type="PANTHER" id="PTHR30036:SF1">
    <property type="entry name" value="D-XYLOSE-BINDING PERIPLASMIC PROTEIN"/>
    <property type="match status" value="1"/>
</dbReference>
<dbReference type="SUPFAM" id="SSF53822">
    <property type="entry name" value="Periplasmic binding protein-like I"/>
    <property type="match status" value="1"/>
</dbReference>
<dbReference type="Gene3D" id="3.40.50.2300">
    <property type="match status" value="2"/>
</dbReference>
<keyword evidence="6" id="KW-0762">Sugar transport</keyword>
<dbReference type="AlphaFoldDB" id="A0A7Y9FDP4"/>
<evidence type="ECO:0000256" key="1">
    <source>
        <dbReference type="ARBA" id="ARBA00004196"/>
    </source>
</evidence>
<dbReference type="EMBL" id="JACCBK010000001">
    <property type="protein sequence ID" value="NYD85390.1"/>
    <property type="molecule type" value="Genomic_DNA"/>
</dbReference>
<evidence type="ECO:0000313" key="5">
    <source>
        <dbReference type="EMBL" id="GIG33175.1"/>
    </source>
</evidence>
<evidence type="ECO:0000313" key="7">
    <source>
        <dbReference type="Proteomes" id="UP000577956"/>
    </source>
</evidence>
<gene>
    <name evidence="6" type="ORF">BKA21_000939</name>
    <name evidence="5" type="ORF">Col01nite_23340</name>
</gene>
<dbReference type="Pfam" id="PF13407">
    <property type="entry name" value="Peripla_BP_4"/>
    <property type="match status" value="1"/>
</dbReference>
<keyword evidence="6" id="KW-0813">Transport</keyword>
<dbReference type="PROSITE" id="PS51257">
    <property type="entry name" value="PROKAR_LIPOPROTEIN"/>
    <property type="match status" value="1"/>
</dbReference>
<dbReference type="InterPro" id="IPR028082">
    <property type="entry name" value="Peripla_BP_I"/>
</dbReference>
<dbReference type="GO" id="GO:0030288">
    <property type="term" value="C:outer membrane-bounded periplasmic space"/>
    <property type="evidence" value="ECO:0007669"/>
    <property type="project" value="TreeGrafter"/>
</dbReference>
<organism evidence="6 7">
    <name type="scientific">Cellulomonas oligotrophica</name>
    <dbReference type="NCBI Taxonomy" id="931536"/>
    <lineage>
        <taxon>Bacteria</taxon>
        <taxon>Bacillati</taxon>
        <taxon>Actinomycetota</taxon>
        <taxon>Actinomycetes</taxon>
        <taxon>Micrococcales</taxon>
        <taxon>Cellulomonadaceae</taxon>
        <taxon>Cellulomonas</taxon>
    </lineage>
</organism>
<dbReference type="CDD" id="cd19994">
    <property type="entry name" value="PBP1_ChvE"/>
    <property type="match status" value="1"/>
</dbReference>
<dbReference type="Proteomes" id="UP000618382">
    <property type="component" value="Unassembled WGS sequence"/>
</dbReference>
<dbReference type="InterPro" id="IPR025997">
    <property type="entry name" value="SBP_2_dom"/>
</dbReference>
<dbReference type="InterPro" id="IPR050555">
    <property type="entry name" value="Bact_Solute-Bind_Prot2"/>
</dbReference>
<reference evidence="5 8" key="2">
    <citation type="submission" date="2021-01" db="EMBL/GenBank/DDBJ databases">
        <title>Whole genome shotgun sequence of Cellulomonas oligotrophica NBRC 109435.</title>
        <authorList>
            <person name="Komaki H."/>
            <person name="Tamura T."/>
        </authorList>
    </citation>
    <scope>NUCLEOTIDE SEQUENCE [LARGE SCALE GENOMIC DNA]</scope>
    <source>
        <strain evidence="5 8">NBRC 109435</strain>
    </source>
</reference>
<comment type="subcellular location">
    <subcellularLocation>
        <location evidence="1">Cell envelope</location>
    </subcellularLocation>
</comment>
<sequence>MRRRITMAVATGAVLVLGLAACSGGDDGDAPGGSETTAAPTATVGVAMPTKTSERWIRDGDALVAELGELGFEADLQFADDDVEVQLEQIDAMIEAEVDAIVVAAIDGTSLGEQLEAAEAAGIPVIAYDRLLRDTGDLDFYVTFDNYAVGVAQAKALLAGLGLVDWAGVPTDTAPTGPLNVELFAGSLDDNNAYFFWQGAIDTLEPYFEDGTLVVKSGQTEIEQTAILRWSEDGAKARMDELLASHYADGSEIAAVLSPYDGISRGIITSLQEAGMGPTLADGLPVVTGQDAEAASVLLMQEGVQSSTVFKDTRRLAHFAALAVESYVNGEEPEPNDTTSYDNGVEVVPAYLLDVESVYLEDITTQLLDSGYLTQEQIDAGSAG</sequence>
<evidence type="ECO:0000313" key="6">
    <source>
        <dbReference type="EMBL" id="NYD85390.1"/>
    </source>
</evidence>
<feature type="signal peptide" evidence="3">
    <location>
        <begin position="1"/>
        <end position="25"/>
    </location>
</feature>
<evidence type="ECO:0000256" key="2">
    <source>
        <dbReference type="ARBA" id="ARBA00022729"/>
    </source>
</evidence>
<protein>
    <submittedName>
        <fullName evidence="6">Putative multiple sugar transport system substrate-binding protein</fullName>
    </submittedName>
    <submittedName>
        <fullName evidence="5">Sugar ABC transporter substrate-binding protein</fullName>
    </submittedName>
</protein>
<accession>A0A7Y9FDP4</accession>
<keyword evidence="8" id="KW-1185">Reference proteome</keyword>
<name>A0A7Y9FDP4_9CELL</name>
<dbReference type="GO" id="GO:0030246">
    <property type="term" value="F:carbohydrate binding"/>
    <property type="evidence" value="ECO:0007669"/>
    <property type="project" value="TreeGrafter"/>
</dbReference>
<proteinExistence type="predicted"/>
<comment type="caution">
    <text evidence="6">The sequence shown here is derived from an EMBL/GenBank/DDBJ whole genome shotgun (WGS) entry which is preliminary data.</text>
</comment>
<dbReference type="Proteomes" id="UP000577956">
    <property type="component" value="Unassembled WGS sequence"/>
</dbReference>
<feature type="domain" description="Periplasmic binding protein" evidence="4">
    <location>
        <begin position="44"/>
        <end position="332"/>
    </location>
</feature>
<evidence type="ECO:0000256" key="3">
    <source>
        <dbReference type="SAM" id="SignalP"/>
    </source>
</evidence>
<dbReference type="EMBL" id="BONN01000006">
    <property type="protein sequence ID" value="GIG33175.1"/>
    <property type="molecule type" value="Genomic_DNA"/>
</dbReference>